<dbReference type="EMBL" id="KZ349991">
    <property type="protein sequence ID" value="PIO64341.1"/>
    <property type="molecule type" value="Genomic_DNA"/>
</dbReference>
<dbReference type="PANTHER" id="PTHR10127:SF793">
    <property type="entry name" value="ZINC METALLOPROTEINASE NAS-31"/>
    <property type="match status" value="1"/>
</dbReference>
<dbReference type="PANTHER" id="PTHR10127">
    <property type="entry name" value="DISCOIDIN, CUB, EGF, LAMININ , AND ZINC METALLOPROTEASE DOMAIN CONTAINING"/>
    <property type="match status" value="1"/>
</dbReference>
<evidence type="ECO:0000313" key="4">
    <source>
        <dbReference type="Proteomes" id="UP000230423"/>
    </source>
</evidence>
<name>A0A2G9U253_TELCI</name>
<comment type="caution">
    <text evidence="1">Lacks conserved residue(s) required for the propagation of feature annotation.</text>
</comment>
<dbReference type="Proteomes" id="UP000230423">
    <property type="component" value="Unassembled WGS sequence"/>
</dbReference>
<sequence>MIAISTSQLTRTTSTYDLVIFSEALCYCERIQKKALEAGDFKKESEETNYNYNLTYDYGSVMHYAATSASINKRPTLVPNDIMYKETLGSDIIAFYDLLMMNMFYDCTGRLILGFCSKANSNTVLTSNSSLVPVITYKRQNRTTVTKLEYRYV</sequence>
<evidence type="ECO:0000256" key="1">
    <source>
        <dbReference type="PROSITE-ProRule" id="PRU01211"/>
    </source>
</evidence>
<evidence type="ECO:0000259" key="2">
    <source>
        <dbReference type="PROSITE" id="PS51864"/>
    </source>
</evidence>
<dbReference type="SUPFAM" id="SSF55486">
    <property type="entry name" value="Metalloproteases ('zincins'), catalytic domain"/>
    <property type="match status" value="1"/>
</dbReference>
<accession>A0A2G9U253</accession>
<proteinExistence type="predicted"/>
<evidence type="ECO:0000313" key="3">
    <source>
        <dbReference type="EMBL" id="PIO64341.1"/>
    </source>
</evidence>
<dbReference type="InterPro" id="IPR001506">
    <property type="entry name" value="Peptidase_M12A"/>
</dbReference>
<dbReference type="OrthoDB" id="5854362at2759"/>
<feature type="domain" description="Peptidase M12A" evidence="2">
    <location>
        <begin position="1"/>
        <end position="108"/>
    </location>
</feature>
<dbReference type="AlphaFoldDB" id="A0A2G9U253"/>
<keyword evidence="4" id="KW-1185">Reference proteome</keyword>
<reference evidence="3 4" key="1">
    <citation type="submission" date="2015-09" db="EMBL/GenBank/DDBJ databases">
        <title>Draft genome of the parasitic nematode Teladorsagia circumcincta isolate WARC Sus (inbred).</title>
        <authorList>
            <person name="Mitreva M."/>
        </authorList>
    </citation>
    <scope>NUCLEOTIDE SEQUENCE [LARGE SCALE GENOMIC DNA]</scope>
    <source>
        <strain evidence="3 4">S</strain>
    </source>
</reference>
<dbReference type="Pfam" id="PF01400">
    <property type="entry name" value="Astacin"/>
    <property type="match status" value="1"/>
</dbReference>
<dbReference type="GO" id="GO:0006508">
    <property type="term" value="P:proteolysis"/>
    <property type="evidence" value="ECO:0007669"/>
    <property type="project" value="InterPro"/>
</dbReference>
<protein>
    <submittedName>
        <fullName evidence="3">Astacin</fullName>
    </submittedName>
</protein>
<organism evidence="3 4">
    <name type="scientific">Teladorsagia circumcincta</name>
    <name type="common">Brown stomach worm</name>
    <name type="synonym">Ostertagia circumcincta</name>
    <dbReference type="NCBI Taxonomy" id="45464"/>
    <lineage>
        <taxon>Eukaryota</taxon>
        <taxon>Metazoa</taxon>
        <taxon>Ecdysozoa</taxon>
        <taxon>Nematoda</taxon>
        <taxon>Chromadorea</taxon>
        <taxon>Rhabditida</taxon>
        <taxon>Rhabditina</taxon>
        <taxon>Rhabditomorpha</taxon>
        <taxon>Strongyloidea</taxon>
        <taxon>Trichostrongylidae</taxon>
        <taxon>Teladorsagia</taxon>
    </lineage>
</organism>
<dbReference type="PROSITE" id="PS51864">
    <property type="entry name" value="ASTACIN"/>
    <property type="match status" value="1"/>
</dbReference>
<dbReference type="InterPro" id="IPR024079">
    <property type="entry name" value="MetalloPept_cat_dom_sf"/>
</dbReference>
<gene>
    <name evidence="3" type="ORF">TELCIR_14038</name>
</gene>
<dbReference type="Gene3D" id="3.40.390.10">
    <property type="entry name" value="Collagenase (Catalytic Domain)"/>
    <property type="match status" value="1"/>
</dbReference>
<dbReference type="GO" id="GO:0004222">
    <property type="term" value="F:metalloendopeptidase activity"/>
    <property type="evidence" value="ECO:0007669"/>
    <property type="project" value="InterPro"/>
</dbReference>